<keyword evidence="1" id="KW-1133">Transmembrane helix</keyword>
<evidence type="ECO:0000313" key="2">
    <source>
        <dbReference type="EMBL" id="CUN17759.1"/>
    </source>
</evidence>
<evidence type="ECO:0000313" key="5">
    <source>
        <dbReference type="Proteomes" id="UP001644750"/>
    </source>
</evidence>
<dbReference type="RefSeq" id="WP_044923727.1">
    <property type="nucleotide sequence ID" value="NZ_CYXY01000027.1"/>
</dbReference>
<keyword evidence="1" id="KW-0812">Transmembrane</keyword>
<feature type="transmembrane region" description="Helical" evidence="1">
    <location>
        <begin position="12"/>
        <end position="35"/>
    </location>
</feature>
<name>A0A173US57_ANAHA</name>
<sequence length="81" mass="9310">MKNKHTMLPKKVKEVIVMLGITITYLAICFVLDILHKPYVFQHYGVNPLTVAYYTFCVILQVVALIGFLTDVKDSFDCNNR</sequence>
<evidence type="ECO:0000313" key="3">
    <source>
        <dbReference type="EMBL" id="NSJ79592.1"/>
    </source>
</evidence>
<dbReference type="Proteomes" id="UP000095553">
    <property type="component" value="Unassembled WGS sequence"/>
</dbReference>
<keyword evidence="1" id="KW-0472">Membrane</keyword>
<evidence type="ECO:0000256" key="1">
    <source>
        <dbReference type="SAM" id="Phobius"/>
    </source>
</evidence>
<reference evidence="3" key="3">
    <citation type="submission" date="2020-02" db="EMBL/GenBank/DDBJ databases">
        <authorList>
            <person name="Littmann E."/>
            <person name="Sorbara M."/>
        </authorList>
    </citation>
    <scope>NUCLEOTIDE SEQUENCE</scope>
    <source>
        <strain evidence="3">MSK.14.57</strain>
    </source>
</reference>
<proteinExistence type="predicted"/>
<protein>
    <submittedName>
        <fullName evidence="2">Uncharacterized protein</fullName>
    </submittedName>
</protein>
<keyword evidence="5" id="KW-1185">Reference proteome</keyword>
<evidence type="ECO:0000313" key="4">
    <source>
        <dbReference type="Proteomes" id="UP000095553"/>
    </source>
</evidence>
<accession>A0A173US57</accession>
<feature type="transmembrane region" description="Helical" evidence="1">
    <location>
        <begin position="51"/>
        <end position="72"/>
    </location>
</feature>
<gene>
    <name evidence="2" type="ORF">ERS852571_03008</name>
    <name evidence="3" type="ORF">G5A72_08355</name>
</gene>
<reference evidence="2 4" key="1">
    <citation type="submission" date="2015-09" db="EMBL/GenBank/DDBJ databases">
        <authorList>
            <consortium name="Pathogen Informatics"/>
        </authorList>
    </citation>
    <scope>NUCLEOTIDE SEQUENCE [LARGE SCALE GENOMIC DNA]</scope>
    <source>
        <strain evidence="2 4">2789STDY5834959</strain>
    </source>
</reference>
<dbReference type="EMBL" id="CYXY01000027">
    <property type="protein sequence ID" value="CUN17759.1"/>
    <property type="molecule type" value="Genomic_DNA"/>
</dbReference>
<reference evidence="3 5" key="2">
    <citation type="journal article" date="2020" name="Cell Host Microbe">
        <title>Functional and Genomic Variation between Human-Derived Isolates of Lachnospiraceae Reveals Inter- and Intra-Species Diversity.</title>
        <authorList>
            <person name="Sorbara M.T."/>
            <person name="Littmann E.R."/>
            <person name="Fontana E."/>
            <person name="Moody T.U."/>
            <person name="Kohout C.E."/>
            <person name="Gjonbalaj M."/>
            <person name="Eaton V."/>
            <person name="Seok R."/>
            <person name="Leiner I.M."/>
            <person name="Pamer E.G."/>
        </authorList>
    </citation>
    <scope>NUCLEOTIDE SEQUENCE [LARGE SCALE GENOMIC DNA]</scope>
    <source>
        <strain evidence="3 5">MSK.14.57</strain>
    </source>
</reference>
<dbReference type="AlphaFoldDB" id="A0A173US57"/>
<dbReference type="Proteomes" id="UP001644750">
    <property type="component" value="Unassembled WGS sequence"/>
</dbReference>
<organism evidence="2 4">
    <name type="scientific">Anaerostipes hadrus</name>
    <dbReference type="NCBI Taxonomy" id="649756"/>
    <lineage>
        <taxon>Bacteria</taxon>
        <taxon>Bacillati</taxon>
        <taxon>Bacillota</taxon>
        <taxon>Clostridia</taxon>
        <taxon>Lachnospirales</taxon>
        <taxon>Lachnospiraceae</taxon>
        <taxon>Anaerostipes</taxon>
    </lineage>
</organism>
<dbReference type="EMBL" id="JAAITB010000016">
    <property type="protein sequence ID" value="NSJ79592.1"/>
    <property type="molecule type" value="Genomic_DNA"/>
</dbReference>